<evidence type="ECO:0000313" key="9">
    <source>
        <dbReference type="Proteomes" id="UP000231586"/>
    </source>
</evidence>
<dbReference type="InterPro" id="IPR013525">
    <property type="entry name" value="ABC2_TM"/>
</dbReference>
<dbReference type="Proteomes" id="UP000231586">
    <property type="component" value="Unassembled WGS sequence"/>
</dbReference>
<protein>
    <recommendedName>
        <fullName evidence="7">ABC-2 type transporter transmembrane domain-containing protein</fullName>
    </recommendedName>
</protein>
<keyword evidence="3 6" id="KW-1133">Transmembrane helix</keyword>
<dbReference type="EMBL" id="PGTZ01000006">
    <property type="protein sequence ID" value="PJI94672.1"/>
    <property type="molecule type" value="Genomic_DNA"/>
</dbReference>
<reference evidence="8 9" key="1">
    <citation type="submission" date="2017-11" db="EMBL/GenBank/DDBJ databases">
        <title>Genomic Encyclopedia of Archaeal and Bacterial Type Strains, Phase II (KMG-II): From Individual Species to Whole Genera.</title>
        <authorList>
            <person name="Goeker M."/>
        </authorList>
    </citation>
    <scope>NUCLEOTIDE SEQUENCE [LARGE SCALE GENOMIC DNA]</scope>
    <source>
        <strain evidence="8 9">DSM 22413</strain>
    </source>
</reference>
<dbReference type="OrthoDB" id="2151407at2"/>
<evidence type="ECO:0000256" key="5">
    <source>
        <dbReference type="SAM" id="MobiDB-lite"/>
    </source>
</evidence>
<keyword evidence="2 6" id="KW-0812">Transmembrane</keyword>
<comment type="subcellular location">
    <subcellularLocation>
        <location evidence="1">Membrane</location>
        <topology evidence="1">Multi-pass membrane protein</topology>
    </subcellularLocation>
</comment>
<proteinExistence type="predicted"/>
<evidence type="ECO:0000313" key="8">
    <source>
        <dbReference type="EMBL" id="PJI94672.1"/>
    </source>
</evidence>
<comment type="caution">
    <text evidence="8">The sequence shown here is derived from an EMBL/GenBank/DDBJ whole genome shotgun (WGS) entry which is preliminary data.</text>
</comment>
<feature type="transmembrane region" description="Helical" evidence="6">
    <location>
        <begin position="240"/>
        <end position="260"/>
    </location>
</feature>
<feature type="domain" description="ABC-2 type transporter transmembrane" evidence="7">
    <location>
        <begin position="18"/>
        <end position="316"/>
    </location>
</feature>
<evidence type="ECO:0000256" key="1">
    <source>
        <dbReference type="ARBA" id="ARBA00004141"/>
    </source>
</evidence>
<feature type="transmembrane region" description="Helical" evidence="6">
    <location>
        <begin position="152"/>
        <end position="176"/>
    </location>
</feature>
<name>A0A2M8WUR3_9MICO</name>
<feature type="transmembrane region" description="Helical" evidence="6">
    <location>
        <begin position="183"/>
        <end position="205"/>
    </location>
</feature>
<feature type="transmembrane region" description="Helical" evidence="6">
    <location>
        <begin position="297"/>
        <end position="317"/>
    </location>
</feature>
<sequence length="354" mass="34330">MSTTTWRKAIGLGGALALLVTLLVTAFAYPAARAGAHDVPLALVAPDTSAAQVERALDTRAPGAFDVTRYADEDAARAAVADHDVDGALVLAQDGVRLDVASAASPAVAQLLEQAATGTATAAAQAAGRDVPAPVVTVTDVVPSPADDARGAVLAAGVLPAVMGSMATGILASLVVRGRTRRLAAIGVASVAAGLLVGAVLGPWLGALPGSYAAVAGIVALGTAAGALVVAGLGSVLGRAGLVVGGVLVMLMGNPSSAAASAPELLPGAWGAVGPWLPAGAMVSALREVTFFGGAHAAAPLLTLAAWVVVLGAALLLGRAGRGATGASDAERAEEEEASGAGEAHGHRLLPTPA</sequence>
<evidence type="ECO:0000256" key="2">
    <source>
        <dbReference type="ARBA" id="ARBA00022692"/>
    </source>
</evidence>
<dbReference type="GO" id="GO:0016020">
    <property type="term" value="C:membrane"/>
    <property type="evidence" value="ECO:0007669"/>
    <property type="project" value="UniProtKB-SubCell"/>
</dbReference>
<dbReference type="RefSeq" id="WP_157803669.1">
    <property type="nucleotide sequence ID" value="NZ_PGTZ01000006.1"/>
</dbReference>
<evidence type="ECO:0000256" key="4">
    <source>
        <dbReference type="ARBA" id="ARBA00023136"/>
    </source>
</evidence>
<feature type="region of interest" description="Disordered" evidence="5">
    <location>
        <begin position="326"/>
        <end position="354"/>
    </location>
</feature>
<keyword evidence="9" id="KW-1185">Reference proteome</keyword>
<organism evidence="8 9">
    <name type="scientific">Luteimicrobium subarcticum</name>
    <dbReference type="NCBI Taxonomy" id="620910"/>
    <lineage>
        <taxon>Bacteria</taxon>
        <taxon>Bacillati</taxon>
        <taxon>Actinomycetota</taxon>
        <taxon>Actinomycetes</taxon>
        <taxon>Micrococcales</taxon>
        <taxon>Luteimicrobium</taxon>
    </lineage>
</organism>
<evidence type="ECO:0000256" key="3">
    <source>
        <dbReference type="ARBA" id="ARBA00022989"/>
    </source>
</evidence>
<dbReference type="GO" id="GO:0140359">
    <property type="term" value="F:ABC-type transporter activity"/>
    <property type="evidence" value="ECO:0007669"/>
    <property type="project" value="InterPro"/>
</dbReference>
<evidence type="ECO:0000259" key="7">
    <source>
        <dbReference type="Pfam" id="PF12698"/>
    </source>
</evidence>
<feature type="transmembrane region" description="Helical" evidence="6">
    <location>
        <begin position="211"/>
        <end position="233"/>
    </location>
</feature>
<evidence type="ECO:0000256" key="6">
    <source>
        <dbReference type="SAM" id="Phobius"/>
    </source>
</evidence>
<accession>A0A2M8WUR3</accession>
<dbReference type="Pfam" id="PF12698">
    <property type="entry name" value="ABC2_membrane_3"/>
    <property type="match status" value="1"/>
</dbReference>
<keyword evidence="4 6" id="KW-0472">Membrane</keyword>
<gene>
    <name evidence="8" type="ORF">CLV34_0517</name>
</gene>
<dbReference type="AlphaFoldDB" id="A0A2M8WUR3"/>